<evidence type="ECO:0000256" key="2">
    <source>
        <dbReference type="ARBA" id="ARBA00022723"/>
    </source>
</evidence>
<dbReference type="GO" id="GO:0000978">
    <property type="term" value="F:RNA polymerase II cis-regulatory region sequence-specific DNA binding"/>
    <property type="evidence" value="ECO:0007669"/>
    <property type="project" value="TreeGrafter"/>
</dbReference>
<keyword evidence="8" id="KW-0539">Nucleus</keyword>
<keyword evidence="2" id="KW-0479">Metal-binding</keyword>
<keyword evidence="6" id="KW-0238">DNA-binding</keyword>
<dbReference type="KEGG" id="der:6552210"/>
<dbReference type="InterPro" id="IPR052253">
    <property type="entry name" value="CR1/CR2-DNA-binding_regulator"/>
</dbReference>
<feature type="compositionally biased region" description="Basic and acidic residues" evidence="9">
    <location>
        <begin position="202"/>
        <end position="215"/>
    </location>
</feature>
<dbReference type="GO" id="GO:0008270">
    <property type="term" value="F:zinc ion binding"/>
    <property type="evidence" value="ECO:0007669"/>
    <property type="project" value="UniProtKB-KW"/>
</dbReference>
<evidence type="ECO:0000256" key="5">
    <source>
        <dbReference type="ARBA" id="ARBA00023015"/>
    </source>
</evidence>
<feature type="compositionally biased region" description="Low complexity" evidence="9">
    <location>
        <begin position="66"/>
        <end position="86"/>
    </location>
</feature>
<feature type="region of interest" description="Disordered" evidence="9">
    <location>
        <begin position="429"/>
        <end position="505"/>
    </location>
</feature>
<feature type="compositionally biased region" description="Low complexity" evidence="9">
    <location>
        <begin position="461"/>
        <end position="488"/>
    </location>
</feature>
<organism evidence="11 12">
    <name type="scientific">Drosophila erecta</name>
    <name type="common">Fruit fly</name>
    <dbReference type="NCBI Taxonomy" id="7220"/>
    <lineage>
        <taxon>Eukaryota</taxon>
        <taxon>Metazoa</taxon>
        <taxon>Ecdysozoa</taxon>
        <taxon>Arthropoda</taxon>
        <taxon>Hexapoda</taxon>
        <taxon>Insecta</taxon>
        <taxon>Pterygota</taxon>
        <taxon>Neoptera</taxon>
        <taxon>Endopterygota</taxon>
        <taxon>Diptera</taxon>
        <taxon>Brachycera</taxon>
        <taxon>Muscomorpha</taxon>
        <taxon>Ephydroidea</taxon>
        <taxon>Drosophilidae</taxon>
        <taxon>Drosophila</taxon>
        <taxon>Sophophora</taxon>
    </lineage>
</organism>
<feature type="region of interest" description="Disordered" evidence="9">
    <location>
        <begin position="286"/>
        <end position="369"/>
    </location>
</feature>
<dbReference type="eggNOG" id="ENOG502QW7P">
    <property type="taxonomic scope" value="Eukaryota"/>
</dbReference>
<feature type="compositionally biased region" description="Low complexity" evidence="9">
    <location>
        <begin position="388"/>
        <end position="417"/>
    </location>
</feature>
<evidence type="ECO:0000313" key="12">
    <source>
        <dbReference type="Proteomes" id="UP000008711"/>
    </source>
</evidence>
<evidence type="ECO:0000259" key="10">
    <source>
        <dbReference type="PROSITE" id="PS00028"/>
    </source>
</evidence>
<name>B3P4N4_DROER</name>
<keyword evidence="7" id="KW-0804">Transcription</keyword>
<protein>
    <submittedName>
        <fullName evidence="11">GG17269</fullName>
    </submittedName>
</protein>
<proteinExistence type="predicted"/>
<keyword evidence="12" id="KW-1185">Reference proteome</keyword>
<keyword evidence="3" id="KW-0863">Zinc-finger</keyword>
<evidence type="ECO:0000256" key="6">
    <source>
        <dbReference type="ARBA" id="ARBA00023125"/>
    </source>
</evidence>
<dbReference type="PANTHER" id="PTHR13006">
    <property type="entry name" value="PAPILLOMAVIRUS REGULATORY FACTOR PRF-1"/>
    <property type="match status" value="1"/>
</dbReference>
<dbReference type="PROSITE" id="PS00028">
    <property type="entry name" value="ZINC_FINGER_C2H2_1"/>
    <property type="match status" value="1"/>
</dbReference>
<evidence type="ECO:0000256" key="9">
    <source>
        <dbReference type="SAM" id="MobiDB-lite"/>
    </source>
</evidence>
<feature type="compositionally biased region" description="Basic residues" evidence="9">
    <location>
        <begin position="434"/>
        <end position="446"/>
    </location>
</feature>
<dbReference type="GO" id="GO:0005634">
    <property type="term" value="C:nucleus"/>
    <property type="evidence" value="ECO:0007669"/>
    <property type="project" value="UniProtKB-SubCell"/>
</dbReference>
<reference evidence="11 12" key="1">
    <citation type="journal article" date="2007" name="Nature">
        <title>Evolution of genes and genomes on the Drosophila phylogeny.</title>
        <authorList>
            <consortium name="Drosophila 12 Genomes Consortium"/>
            <person name="Clark A.G."/>
            <person name="Eisen M.B."/>
            <person name="Smith D.R."/>
            <person name="Bergman C.M."/>
            <person name="Oliver B."/>
            <person name="Markow T.A."/>
            <person name="Kaufman T.C."/>
            <person name="Kellis M."/>
            <person name="Gelbart W."/>
            <person name="Iyer V.N."/>
            <person name="Pollard D.A."/>
            <person name="Sackton T.B."/>
            <person name="Larracuente A.M."/>
            <person name="Singh N.D."/>
            <person name="Abad J.P."/>
            <person name="Abt D.N."/>
            <person name="Adryan B."/>
            <person name="Aguade M."/>
            <person name="Akashi H."/>
            <person name="Anderson W.W."/>
            <person name="Aquadro C.F."/>
            <person name="Ardell D.H."/>
            <person name="Arguello R."/>
            <person name="Artieri C.G."/>
            <person name="Barbash D.A."/>
            <person name="Barker D."/>
            <person name="Barsanti P."/>
            <person name="Batterham P."/>
            <person name="Batzoglou S."/>
            <person name="Begun D."/>
            <person name="Bhutkar A."/>
            <person name="Blanco E."/>
            <person name="Bosak S.A."/>
            <person name="Bradley R.K."/>
            <person name="Brand A.D."/>
            <person name="Brent M.R."/>
            <person name="Brooks A.N."/>
            <person name="Brown R.H."/>
            <person name="Butlin R.K."/>
            <person name="Caggese C."/>
            <person name="Calvi B.R."/>
            <person name="Bernardo de Carvalho A."/>
            <person name="Caspi A."/>
            <person name="Castrezana S."/>
            <person name="Celniker S.E."/>
            <person name="Chang J.L."/>
            <person name="Chapple C."/>
            <person name="Chatterji S."/>
            <person name="Chinwalla A."/>
            <person name="Civetta A."/>
            <person name="Clifton S.W."/>
            <person name="Comeron J.M."/>
            <person name="Costello J.C."/>
            <person name="Coyne J.A."/>
            <person name="Daub J."/>
            <person name="David R.G."/>
            <person name="Delcher A.L."/>
            <person name="Delehaunty K."/>
            <person name="Do C.B."/>
            <person name="Ebling H."/>
            <person name="Edwards K."/>
            <person name="Eickbush T."/>
            <person name="Evans J.D."/>
            <person name="Filipski A."/>
            <person name="Findeiss S."/>
            <person name="Freyhult E."/>
            <person name="Fulton L."/>
            <person name="Fulton R."/>
            <person name="Garcia A.C."/>
            <person name="Gardiner A."/>
            <person name="Garfield D.A."/>
            <person name="Garvin B.E."/>
            <person name="Gibson G."/>
            <person name="Gilbert D."/>
            <person name="Gnerre S."/>
            <person name="Godfrey J."/>
            <person name="Good R."/>
            <person name="Gotea V."/>
            <person name="Gravely B."/>
            <person name="Greenberg A.J."/>
            <person name="Griffiths-Jones S."/>
            <person name="Gross S."/>
            <person name="Guigo R."/>
            <person name="Gustafson E.A."/>
            <person name="Haerty W."/>
            <person name="Hahn M.W."/>
            <person name="Halligan D.L."/>
            <person name="Halpern A.L."/>
            <person name="Halter G.M."/>
            <person name="Han M.V."/>
            <person name="Heger A."/>
            <person name="Hillier L."/>
            <person name="Hinrichs A.S."/>
            <person name="Holmes I."/>
            <person name="Hoskins R.A."/>
            <person name="Hubisz M.J."/>
            <person name="Hultmark D."/>
            <person name="Huntley M.A."/>
            <person name="Jaffe D.B."/>
            <person name="Jagadeeshan S."/>
            <person name="Jeck W.R."/>
            <person name="Johnson J."/>
            <person name="Jones C.D."/>
            <person name="Jordan W.C."/>
            <person name="Karpen G.H."/>
            <person name="Kataoka E."/>
            <person name="Keightley P.D."/>
            <person name="Kheradpour P."/>
            <person name="Kirkness E.F."/>
            <person name="Koerich L.B."/>
            <person name="Kristiansen K."/>
            <person name="Kudrna D."/>
            <person name="Kulathinal R.J."/>
            <person name="Kumar S."/>
            <person name="Kwok R."/>
            <person name="Lander E."/>
            <person name="Langley C.H."/>
            <person name="Lapoint R."/>
            <person name="Lazzaro B.P."/>
            <person name="Lee S.J."/>
            <person name="Levesque L."/>
            <person name="Li R."/>
            <person name="Lin C.F."/>
            <person name="Lin M.F."/>
            <person name="Lindblad-Toh K."/>
            <person name="Llopart A."/>
            <person name="Long M."/>
            <person name="Low L."/>
            <person name="Lozovsky E."/>
            <person name="Lu J."/>
            <person name="Luo M."/>
            <person name="Machado C.A."/>
            <person name="Makalowski W."/>
            <person name="Marzo M."/>
            <person name="Matsuda M."/>
            <person name="Matzkin L."/>
            <person name="McAllister B."/>
            <person name="McBride C.S."/>
            <person name="McKernan B."/>
            <person name="McKernan K."/>
            <person name="Mendez-Lago M."/>
            <person name="Minx P."/>
            <person name="Mollenhauer M.U."/>
            <person name="Montooth K."/>
            <person name="Mount S.M."/>
            <person name="Mu X."/>
            <person name="Myers E."/>
            <person name="Negre B."/>
            <person name="Newfeld S."/>
            <person name="Nielsen R."/>
            <person name="Noor M.A."/>
            <person name="O'Grady P."/>
            <person name="Pachter L."/>
            <person name="Papaceit M."/>
            <person name="Parisi M.J."/>
            <person name="Parisi M."/>
            <person name="Parts L."/>
            <person name="Pedersen J.S."/>
            <person name="Pesole G."/>
            <person name="Phillippy A.M."/>
            <person name="Ponting C.P."/>
            <person name="Pop M."/>
            <person name="Porcelli D."/>
            <person name="Powell J.R."/>
            <person name="Prohaska S."/>
            <person name="Pruitt K."/>
            <person name="Puig M."/>
            <person name="Quesneville H."/>
            <person name="Ram K.R."/>
            <person name="Rand D."/>
            <person name="Rasmussen M.D."/>
            <person name="Reed L.K."/>
            <person name="Reenan R."/>
            <person name="Reily A."/>
            <person name="Remington K.A."/>
            <person name="Rieger T.T."/>
            <person name="Ritchie M.G."/>
            <person name="Robin C."/>
            <person name="Rogers Y.H."/>
            <person name="Rohde C."/>
            <person name="Rozas J."/>
            <person name="Rubenfield M.J."/>
            <person name="Ruiz A."/>
            <person name="Russo S."/>
            <person name="Salzberg S.L."/>
            <person name="Sanchez-Gracia A."/>
            <person name="Saranga D.J."/>
            <person name="Sato H."/>
            <person name="Schaeffer S.W."/>
            <person name="Schatz M.C."/>
            <person name="Schlenke T."/>
            <person name="Schwartz R."/>
            <person name="Segarra C."/>
            <person name="Singh R.S."/>
            <person name="Sirot L."/>
            <person name="Sirota M."/>
            <person name="Sisneros N.B."/>
            <person name="Smith C.D."/>
            <person name="Smith T.F."/>
            <person name="Spieth J."/>
            <person name="Stage D.E."/>
            <person name="Stark A."/>
            <person name="Stephan W."/>
            <person name="Strausberg R.L."/>
            <person name="Strempel S."/>
            <person name="Sturgill D."/>
            <person name="Sutton G."/>
            <person name="Sutton G.G."/>
            <person name="Tao W."/>
            <person name="Teichmann S."/>
            <person name="Tobari Y.N."/>
            <person name="Tomimura Y."/>
            <person name="Tsolas J.M."/>
            <person name="Valente V.L."/>
            <person name="Venter E."/>
            <person name="Venter J.C."/>
            <person name="Vicario S."/>
            <person name="Vieira F.G."/>
            <person name="Vilella A.J."/>
            <person name="Villasante A."/>
            <person name="Walenz B."/>
            <person name="Wang J."/>
            <person name="Wasserman M."/>
            <person name="Watts T."/>
            <person name="Wilson D."/>
            <person name="Wilson R.K."/>
            <person name="Wing R.A."/>
            <person name="Wolfner M.F."/>
            <person name="Wong A."/>
            <person name="Wong G.K."/>
            <person name="Wu C.I."/>
            <person name="Wu G."/>
            <person name="Yamamoto D."/>
            <person name="Yang H.P."/>
            <person name="Yang S.P."/>
            <person name="Yorke J.A."/>
            <person name="Yoshida K."/>
            <person name="Zdobnov E."/>
            <person name="Zhang P."/>
            <person name="Zhang Y."/>
            <person name="Zimin A.V."/>
            <person name="Baldwin J."/>
            <person name="Abdouelleil A."/>
            <person name="Abdulkadir J."/>
            <person name="Abebe A."/>
            <person name="Abera B."/>
            <person name="Abreu J."/>
            <person name="Acer S.C."/>
            <person name="Aftuck L."/>
            <person name="Alexander A."/>
            <person name="An P."/>
            <person name="Anderson E."/>
            <person name="Anderson S."/>
            <person name="Arachi H."/>
            <person name="Azer M."/>
            <person name="Bachantsang P."/>
            <person name="Barry A."/>
            <person name="Bayul T."/>
            <person name="Berlin A."/>
            <person name="Bessette D."/>
            <person name="Bloom T."/>
            <person name="Blye J."/>
            <person name="Boguslavskiy L."/>
            <person name="Bonnet C."/>
            <person name="Boukhgalter B."/>
            <person name="Bourzgui I."/>
            <person name="Brown A."/>
            <person name="Cahill P."/>
            <person name="Channer S."/>
            <person name="Cheshatsang Y."/>
            <person name="Chuda L."/>
            <person name="Citroen M."/>
            <person name="Collymore A."/>
            <person name="Cooke P."/>
            <person name="Costello M."/>
            <person name="D'Aco K."/>
            <person name="Daza R."/>
            <person name="De Haan G."/>
            <person name="DeGray S."/>
            <person name="DeMaso C."/>
            <person name="Dhargay N."/>
            <person name="Dooley K."/>
            <person name="Dooley E."/>
            <person name="Doricent M."/>
            <person name="Dorje P."/>
            <person name="Dorjee K."/>
            <person name="Dupes A."/>
            <person name="Elong R."/>
            <person name="Falk J."/>
            <person name="Farina A."/>
            <person name="Faro S."/>
            <person name="Ferguson D."/>
            <person name="Fisher S."/>
            <person name="Foley C.D."/>
            <person name="Franke A."/>
            <person name="Friedrich D."/>
            <person name="Gadbois L."/>
            <person name="Gearin G."/>
            <person name="Gearin C.R."/>
            <person name="Giannoukos G."/>
            <person name="Goode T."/>
            <person name="Graham J."/>
            <person name="Grandbois E."/>
            <person name="Grewal S."/>
            <person name="Gyaltsen K."/>
            <person name="Hafez N."/>
            <person name="Hagos B."/>
            <person name="Hall J."/>
            <person name="Henson C."/>
            <person name="Hollinger A."/>
            <person name="Honan T."/>
            <person name="Huard M.D."/>
            <person name="Hughes L."/>
            <person name="Hurhula B."/>
            <person name="Husby M.E."/>
            <person name="Kamat A."/>
            <person name="Kanga B."/>
            <person name="Kashin S."/>
            <person name="Khazanovich D."/>
            <person name="Kisner P."/>
            <person name="Lance K."/>
            <person name="Lara M."/>
            <person name="Lee W."/>
            <person name="Lennon N."/>
            <person name="Letendre F."/>
            <person name="LeVine R."/>
            <person name="Lipovsky A."/>
            <person name="Liu X."/>
            <person name="Liu J."/>
            <person name="Liu S."/>
            <person name="Lokyitsang T."/>
            <person name="Lokyitsang Y."/>
            <person name="Lubonja R."/>
            <person name="Lui A."/>
            <person name="MacDonald P."/>
            <person name="Magnisalis V."/>
            <person name="Maru K."/>
            <person name="Matthews C."/>
            <person name="McCusker W."/>
            <person name="McDonough S."/>
            <person name="Mehta T."/>
            <person name="Meldrim J."/>
            <person name="Meneus L."/>
            <person name="Mihai O."/>
            <person name="Mihalev A."/>
            <person name="Mihova T."/>
            <person name="Mittelman R."/>
            <person name="Mlenga V."/>
            <person name="Montmayeur A."/>
            <person name="Mulrain L."/>
            <person name="Navidi A."/>
            <person name="Naylor J."/>
            <person name="Negash T."/>
            <person name="Nguyen T."/>
            <person name="Nguyen N."/>
            <person name="Nicol R."/>
            <person name="Norbu C."/>
            <person name="Norbu N."/>
            <person name="Novod N."/>
            <person name="O'Neill B."/>
            <person name="Osman S."/>
            <person name="Markiewicz E."/>
            <person name="Oyono O.L."/>
            <person name="Patti C."/>
            <person name="Phunkhang P."/>
            <person name="Pierre F."/>
            <person name="Priest M."/>
            <person name="Raghuraman S."/>
            <person name="Rege F."/>
            <person name="Reyes R."/>
            <person name="Rise C."/>
            <person name="Rogov P."/>
            <person name="Ross K."/>
            <person name="Ryan E."/>
            <person name="Settipalli S."/>
            <person name="Shea T."/>
            <person name="Sherpa N."/>
            <person name="Shi L."/>
            <person name="Shih D."/>
            <person name="Sparrow T."/>
            <person name="Spaulding J."/>
            <person name="Stalker J."/>
            <person name="Stange-Thomann N."/>
            <person name="Stavropoulos S."/>
            <person name="Stone C."/>
            <person name="Strader C."/>
            <person name="Tesfaye S."/>
            <person name="Thomson T."/>
            <person name="Thoulutsang Y."/>
            <person name="Thoulutsang D."/>
            <person name="Topham K."/>
            <person name="Topping I."/>
            <person name="Tsamla T."/>
            <person name="Vassiliev H."/>
            <person name="Vo A."/>
            <person name="Wangchuk T."/>
            <person name="Wangdi T."/>
            <person name="Weiand M."/>
            <person name="Wilkinson J."/>
            <person name="Wilson A."/>
            <person name="Yadav S."/>
            <person name="Young G."/>
            <person name="Yu Q."/>
            <person name="Zembek L."/>
            <person name="Zhong D."/>
            <person name="Zimmer A."/>
            <person name="Zwirko Z."/>
            <person name="Jaffe D.B."/>
            <person name="Alvarez P."/>
            <person name="Brockman W."/>
            <person name="Butler J."/>
            <person name="Chin C."/>
            <person name="Gnerre S."/>
            <person name="Grabherr M."/>
            <person name="Kleber M."/>
            <person name="Mauceli E."/>
            <person name="MacCallum I."/>
        </authorList>
    </citation>
    <scope>NUCLEOTIDE SEQUENCE [LARGE SCALE GENOMIC DNA]</scope>
    <source>
        <strain evidence="11 12">TSC#14021-0224.01</strain>
    </source>
</reference>
<feature type="domain" description="C2H2-type" evidence="10">
    <location>
        <begin position="138"/>
        <end position="161"/>
    </location>
</feature>
<feature type="compositionally biased region" description="Low complexity" evidence="9">
    <location>
        <begin position="286"/>
        <end position="304"/>
    </location>
</feature>
<dbReference type="HOGENOM" id="CLU_013519_0_0_1"/>
<dbReference type="PANTHER" id="PTHR13006:SF9">
    <property type="entry name" value="GLUCOSE TRANSPORTER 4 ENHANCER FACTOR, ISOFORM G"/>
    <property type="match status" value="1"/>
</dbReference>
<dbReference type="PhylomeDB" id="B3P4N4"/>
<keyword evidence="5" id="KW-0805">Transcription regulation</keyword>
<feature type="region of interest" description="Disordered" evidence="9">
    <location>
        <begin position="381"/>
        <end position="417"/>
    </location>
</feature>
<feature type="region of interest" description="Disordered" evidence="9">
    <location>
        <begin position="182"/>
        <end position="215"/>
    </location>
</feature>
<sequence>MSGERRRTTTHSIEVPSQLTAQHNSRKRPPSDHQDYNNYEETCRAAEILSSMKLQSPHGSLADKCSSPGSSSSASWSSGSASPPLSDDGHAHPSPHNIMSPHDAANARIRTTSVSTSDEGIVIDFKEERKKKSKKFRCVYRGCVGLVADHNTVMRHIRKKHLGKDGHRSADDDWGNEEEFYYEDADDDEEQVKPSLASEPTLSHRDMARPPHEDPEYQKQIVGNFKQGRAGSHYNHLAQSHGRTTISGSNIPSTHQQQLQNNNTSCIPTSHLAHHNYTCPAATATVGSYSSSTGTGTGPVVASASASPLGKHARSSSSRPNHSVAPYPSPTYVQQQQHHQHTHHHNYAGSSGSSNSSSSSSSPVIHSNNSANNMLQQLSQQNVTVTAHHSQQQQLQQQQQQHHQQQQHSHQQQQQHLLSSVTITPNFHPAQQQHHQHQPMRGHQQQHPHPQTTAGNLVAQNNSNNHSNGSNGSNPLQQQQHMAQQVAVKHTPHSPGKRTRGENKKCRKVYGMEKRDQWCTQCRWKKACSRFGD</sequence>
<dbReference type="InterPro" id="IPR013087">
    <property type="entry name" value="Znf_C2H2_type"/>
</dbReference>
<reference evidence="11 12" key="2">
    <citation type="journal article" date="2008" name="Bioinformatics">
        <title>Assembly reconciliation.</title>
        <authorList>
            <person name="Zimin A.V."/>
            <person name="Smith D.R."/>
            <person name="Sutton G."/>
            <person name="Yorke J.A."/>
        </authorList>
    </citation>
    <scope>NUCLEOTIDE SEQUENCE [LARGE SCALE GENOMIC DNA]</scope>
    <source>
        <strain evidence="11 12">TSC#14021-0224.01</strain>
    </source>
</reference>
<dbReference type="GO" id="GO:0003700">
    <property type="term" value="F:DNA-binding transcription factor activity"/>
    <property type="evidence" value="ECO:0007669"/>
    <property type="project" value="TreeGrafter"/>
</dbReference>
<keyword evidence="4" id="KW-0862">Zinc</keyword>
<evidence type="ECO:0000256" key="8">
    <source>
        <dbReference type="ARBA" id="ARBA00023242"/>
    </source>
</evidence>
<dbReference type="GO" id="GO:0006357">
    <property type="term" value="P:regulation of transcription by RNA polymerase II"/>
    <property type="evidence" value="ECO:0007669"/>
    <property type="project" value="TreeGrafter"/>
</dbReference>
<evidence type="ECO:0000313" key="11">
    <source>
        <dbReference type="EMBL" id="EDV49687.1"/>
    </source>
</evidence>
<comment type="subcellular location">
    <subcellularLocation>
        <location evidence="1">Nucleus</location>
    </subcellularLocation>
</comment>
<dbReference type="SMART" id="SM01366">
    <property type="entry name" value="c-clamp"/>
    <property type="match status" value="1"/>
</dbReference>
<feature type="region of interest" description="Disordered" evidence="9">
    <location>
        <begin position="1"/>
        <end position="40"/>
    </location>
</feature>
<evidence type="ECO:0000256" key="3">
    <source>
        <dbReference type="ARBA" id="ARBA00022771"/>
    </source>
</evidence>
<evidence type="ECO:0000256" key="4">
    <source>
        <dbReference type="ARBA" id="ARBA00022833"/>
    </source>
</evidence>
<dbReference type="AlphaFoldDB" id="B3P4N4"/>
<evidence type="ECO:0000256" key="7">
    <source>
        <dbReference type="ARBA" id="ARBA00023163"/>
    </source>
</evidence>
<gene>
    <name evidence="11" type="primary">Dere\GG17269</name>
    <name evidence="11" type="ORF">Dere_GG17269</name>
</gene>
<dbReference type="OrthoDB" id="5950721at2759"/>
<dbReference type="OMA" id="SCTPTSH"/>
<feature type="region of interest" description="Disordered" evidence="9">
    <location>
        <begin position="54"/>
        <end position="101"/>
    </location>
</feature>
<dbReference type="Proteomes" id="UP000008711">
    <property type="component" value="Unassembled WGS sequence"/>
</dbReference>
<accession>B3P4N4</accession>
<feature type="compositionally biased region" description="Low complexity" evidence="9">
    <location>
        <begin position="350"/>
        <end position="369"/>
    </location>
</feature>
<dbReference type="EMBL" id="CH954181">
    <property type="protein sequence ID" value="EDV49687.1"/>
    <property type="molecule type" value="Genomic_DNA"/>
</dbReference>
<evidence type="ECO:0000256" key="1">
    <source>
        <dbReference type="ARBA" id="ARBA00004123"/>
    </source>
</evidence>
<feature type="compositionally biased region" description="Polar residues" evidence="9">
    <location>
        <begin position="10"/>
        <end position="23"/>
    </location>
</feature>